<dbReference type="Pfam" id="PF14169">
    <property type="entry name" value="YdjO"/>
    <property type="match status" value="1"/>
</dbReference>
<dbReference type="Proteomes" id="UP000564644">
    <property type="component" value="Unassembled WGS sequence"/>
</dbReference>
<comment type="caution">
    <text evidence="1">The sequence shown here is derived from an EMBL/GenBank/DDBJ whole genome shotgun (WGS) entry which is preliminary data.</text>
</comment>
<dbReference type="InterPro" id="IPR025916">
    <property type="entry name" value="YdjO"/>
</dbReference>
<keyword evidence="2" id="KW-1185">Reference proteome</keyword>
<organism evidence="1 2">
    <name type="scientific">Cohnella zeiphila</name>
    <dbReference type="NCBI Taxonomy" id="2761120"/>
    <lineage>
        <taxon>Bacteria</taxon>
        <taxon>Bacillati</taxon>
        <taxon>Bacillota</taxon>
        <taxon>Bacilli</taxon>
        <taxon>Bacillales</taxon>
        <taxon>Paenibacillaceae</taxon>
        <taxon>Cohnella</taxon>
    </lineage>
</organism>
<reference evidence="1 2" key="1">
    <citation type="submission" date="2020-08" db="EMBL/GenBank/DDBJ databases">
        <title>Cohnella phylogeny.</title>
        <authorList>
            <person name="Dunlap C."/>
        </authorList>
    </citation>
    <scope>NUCLEOTIDE SEQUENCE [LARGE SCALE GENOMIC DNA]</scope>
    <source>
        <strain evidence="1 2">CBP 2801</strain>
    </source>
</reference>
<dbReference type="AlphaFoldDB" id="A0A7X0VVU0"/>
<gene>
    <name evidence="1" type="ORF">H7C18_12840</name>
</gene>
<proteinExistence type="predicted"/>
<dbReference type="RefSeq" id="WP_185129469.1">
    <property type="nucleotide sequence ID" value="NZ_JACJVO010000015.1"/>
</dbReference>
<sequence>MYSRKKPIEELPQEETAIWQCVSDDCIGWMRDDFSFEAVPTCYLCSSPMVSATRMLPALVNTTKMRKI</sequence>
<name>A0A7X0VVU0_9BACL</name>
<accession>A0A7X0VVU0</accession>
<dbReference type="EMBL" id="JACJVO010000015">
    <property type="protein sequence ID" value="MBB6731800.1"/>
    <property type="molecule type" value="Genomic_DNA"/>
</dbReference>
<evidence type="ECO:0000313" key="2">
    <source>
        <dbReference type="Proteomes" id="UP000564644"/>
    </source>
</evidence>
<evidence type="ECO:0000313" key="1">
    <source>
        <dbReference type="EMBL" id="MBB6731800.1"/>
    </source>
</evidence>
<protein>
    <submittedName>
        <fullName evidence="1">Cold-shock protein</fullName>
    </submittedName>
</protein>